<keyword evidence="1" id="KW-1133">Transmembrane helix</keyword>
<keyword evidence="1" id="KW-0472">Membrane</keyword>
<accession>A0ABP0EW00</accession>
<dbReference type="Proteomes" id="UP001642483">
    <property type="component" value="Unassembled WGS sequence"/>
</dbReference>
<keyword evidence="3" id="KW-1185">Reference proteome</keyword>
<evidence type="ECO:0000313" key="3">
    <source>
        <dbReference type="Proteomes" id="UP001642483"/>
    </source>
</evidence>
<reference evidence="2 3" key="1">
    <citation type="submission" date="2024-02" db="EMBL/GenBank/DDBJ databases">
        <authorList>
            <person name="Daric V."/>
            <person name="Darras S."/>
        </authorList>
    </citation>
    <scope>NUCLEOTIDE SEQUENCE [LARGE SCALE GENOMIC DNA]</scope>
</reference>
<proteinExistence type="predicted"/>
<evidence type="ECO:0000313" key="2">
    <source>
        <dbReference type="EMBL" id="CAK8671562.1"/>
    </source>
</evidence>
<keyword evidence="1" id="KW-0812">Transmembrane</keyword>
<feature type="transmembrane region" description="Helical" evidence="1">
    <location>
        <begin position="42"/>
        <end position="64"/>
    </location>
</feature>
<dbReference type="EMBL" id="CAWYQH010000001">
    <property type="protein sequence ID" value="CAK8671562.1"/>
    <property type="molecule type" value="Genomic_DNA"/>
</dbReference>
<sequence>MHIAHKVFEASASQHRFMRKVLLLSTVAPARIDVMPHRPTIMLRFIIAAVWMTLESLVVSYALYKVIAAFKELSGLQTVGEGLWFLTYLASRIPSDITCHYTASLKESRMRAQENHPGG</sequence>
<gene>
    <name evidence="2" type="ORF">CVLEPA_LOCUS615</name>
</gene>
<organism evidence="2 3">
    <name type="scientific">Clavelina lepadiformis</name>
    <name type="common">Light-bulb sea squirt</name>
    <name type="synonym">Ascidia lepadiformis</name>
    <dbReference type="NCBI Taxonomy" id="159417"/>
    <lineage>
        <taxon>Eukaryota</taxon>
        <taxon>Metazoa</taxon>
        <taxon>Chordata</taxon>
        <taxon>Tunicata</taxon>
        <taxon>Ascidiacea</taxon>
        <taxon>Aplousobranchia</taxon>
        <taxon>Clavelinidae</taxon>
        <taxon>Clavelina</taxon>
    </lineage>
</organism>
<name>A0ABP0EW00_CLALP</name>
<protein>
    <submittedName>
        <fullName evidence="2">Uncharacterized protein</fullName>
    </submittedName>
</protein>
<evidence type="ECO:0000256" key="1">
    <source>
        <dbReference type="SAM" id="Phobius"/>
    </source>
</evidence>
<comment type="caution">
    <text evidence="2">The sequence shown here is derived from an EMBL/GenBank/DDBJ whole genome shotgun (WGS) entry which is preliminary data.</text>
</comment>